<protein>
    <recommendedName>
        <fullName evidence="5">DUF3818 domain-containing protein</fullName>
    </recommendedName>
</protein>
<feature type="domain" description="PX" evidence="1">
    <location>
        <begin position="173"/>
        <end position="351"/>
    </location>
</feature>
<evidence type="ECO:0000313" key="3">
    <source>
        <dbReference type="EMBL" id="KAF2860686.1"/>
    </source>
</evidence>
<gene>
    <name evidence="3" type="ORF">K470DRAFT_294804</name>
</gene>
<evidence type="ECO:0000259" key="1">
    <source>
        <dbReference type="Pfam" id="PF12825"/>
    </source>
</evidence>
<dbReference type="InterPro" id="IPR047168">
    <property type="entry name" value="LEC1-like"/>
</dbReference>
<accession>A0A6A7BZB0</accession>
<evidence type="ECO:0000259" key="2">
    <source>
        <dbReference type="Pfam" id="PF12828"/>
    </source>
</evidence>
<dbReference type="OrthoDB" id="2117459at2759"/>
<keyword evidence="4" id="KW-1185">Reference proteome</keyword>
<dbReference type="Proteomes" id="UP000799421">
    <property type="component" value="Unassembled WGS sequence"/>
</dbReference>
<dbReference type="InterPro" id="IPR024555">
    <property type="entry name" value="PX-associated"/>
</dbReference>
<dbReference type="AlphaFoldDB" id="A0A6A7BZB0"/>
<dbReference type="PANTHER" id="PTHR47185">
    <property type="entry name" value="PX DOMAIN-CONTAINING PROTEIN YPR097W"/>
    <property type="match status" value="1"/>
</dbReference>
<dbReference type="PANTHER" id="PTHR47185:SF2">
    <property type="entry name" value="FUNGAL PROTEIN"/>
    <property type="match status" value="1"/>
</dbReference>
<organism evidence="3 4">
    <name type="scientific">Piedraia hortae CBS 480.64</name>
    <dbReference type="NCBI Taxonomy" id="1314780"/>
    <lineage>
        <taxon>Eukaryota</taxon>
        <taxon>Fungi</taxon>
        <taxon>Dikarya</taxon>
        <taxon>Ascomycota</taxon>
        <taxon>Pezizomycotina</taxon>
        <taxon>Dothideomycetes</taxon>
        <taxon>Dothideomycetidae</taxon>
        <taxon>Capnodiales</taxon>
        <taxon>Piedraiaceae</taxon>
        <taxon>Piedraia</taxon>
    </lineage>
</organism>
<sequence>MDGAGRLTEVQTHALFDVLIHRQTYDEIEQFKQPDAIRKYGPPFQDNVKSSQTPMLQALLAKFVLPLPGLSSIRSEFWRIRVKDLIEELSQAELSESYDKGMLGIRKTLATAISSLLESPARASLGGMPQHLPNKYKNYDLQNPEDVMQSWNDALQLVVYDDLIDETLARTAATGDLSQHSSLIQAVHEFIVVNLASLMHYALVLSPEGPALVKLIQTVHTYVPYTAIRQPLKIGNVATMISALMRVILAKASVASVTNWMGLTSGAPEGMNLLQQVLTQVLNWDKRDLKKRSEKIETEIPKVCEEIRKWISRPREEHAECRRQSEAQNMSMVSTILSISNHPTDLNETQHTKASEYLRLQLSIRDRQEISKIICRRHPDHLTLAVRDLVDAYTPMIRHVHRAVNLSDTVWDFEQFLTDMLKTSQAAPSPSVEDYVGLLHRHQSSCHKFLHQAARNGEEMVNWWRAWAHNAAAHFKQGRMPPASPSLLSDKNVSGGILTALRDAFAALPPEEQASVTSELDAYATYMEKIQSASAERIASIISKNQSEDCGPGAYLARWQHLLDMTRLTPKEGKGPVRGGRSENFPSMVTTLRVLGPAFGKALAR</sequence>
<dbReference type="GO" id="GO:0035091">
    <property type="term" value="F:phosphatidylinositol binding"/>
    <property type="evidence" value="ECO:0007669"/>
    <property type="project" value="TreeGrafter"/>
</dbReference>
<proteinExistence type="predicted"/>
<name>A0A6A7BZB0_9PEZI</name>
<feature type="domain" description="PX-associated" evidence="2">
    <location>
        <begin position="6"/>
        <end position="119"/>
    </location>
</feature>
<evidence type="ECO:0000313" key="4">
    <source>
        <dbReference type="Proteomes" id="UP000799421"/>
    </source>
</evidence>
<reference evidence="3" key="1">
    <citation type="journal article" date="2020" name="Stud. Mycol.">
        <title>101 Dothideomycetes genomes: a test case for predicting lifestyles and emergence of pathogens.</title>
        <authorList>
            <person name="Haridas S."/>
            <person name="Albert R."/>
            <person name="Binder M."/>
            <person name="Bloem J."/>
            <person name="Labutti K."/>
            <person name="Salamov A."/>
            <person name="Andreopoulos B."/>
            <person name="Baker S."/>
            <person name="Barry K."/>
            <person name="Bills G."/>
            <person name="Bluhm B."/>
            <person name="Cannon C."/>
            <person name="Castanera R."/>
            <person name="Culley D."/>
            <person name="Daum C."/>
            <person name="Ezra D."/>
            <person name="Gonzalez J."/>
            <person name="Henrissat B."/>
            <person name="Kuo A."/>
            <person name="Liang C."/>
            <person name="Lipzen A."/>
            <person name="Lutzoni F."/>
            <person name="Magnuson J."/>
            <person name="Mondo S."/>
            <person name="Nolan M."/>
            <person name="Ohm R."/>
            <person name="Pangilinan J."/>
            <person name="Park H.-J."/>
            <person name="Ramirez L."/>
            <person name="Alfaro M."/>
            <person name="Sun H."/>
            <person name="Tritt A."/>
            <person name="Yoshinaga Y."/>
            <person name="Zwiers L.-H."/>
            <person name="Turgeon B."/>
            <person name="Goodwin S."/>
            <person name="Spatafora J."/>
            <person name="Crous P."/>
            <person name="Grigoriev I."/>
        </authorList>
    </citation>
    <scope>NUCLEOTIDE SEQUENCE</scope>
    <source>
        <strain evidence="3">CBS 480.64</strain>
    </source>
</reference>
<dbReference type="InterPro" id="IPR024554">
    <property type="entry name" value="LEC1-like_C"/>
</dbReference>
<dbReference type="Pfam" id="PF12825">
    <property type="entry name" value="DUF3818"/>
    <property type="match status" value="1"/>
</dbReference>
<dbReference type="Pfam" id="PF12828">
    <property type="entry name" value="PXB"/>
    <property type="match status" value="1"/>
</dbReference>
<evidence type="ECO:0008006" key="5">
    <source>
        <dbReference type="Google" id="ProtNLM"/>
    </source>
</evidence>
<dbReference type="EMBL" id="MU005979">
    <property type="protein sequence ID" value="KAF2860686.1"/>
    <property type="molecule type" value="Genomic_DNA"/>
</dbReference>